<keyword evidence="2" id="KW-0238">DNA-binding</keyword>
<comment type="caution">
    <text evidence="5">The sequence shown here is derived from an EMBL/GenBank/DDBJ whole genome shotgun (WGS) entry which is preliminary data.</text>
</comment>
<dbReference type="InterPro" id="IPR052526">
    <property type="entry name" value="HTH-type_Bedaq_tolerance"/>
</dbReference>
<reference evidence="5 6" key="1">
    <citation type="submission" date="2014-03" db="EMBL/GenBank/DDBJ databases">
        <title>Draft genome sequence of Deinococcus phoenicis 1P10ME.</title>
        <authorList>
            <person name="Stepanov V.G."/>
            <person name="Vaishampayan P."/>
            <person name="Venkateswaran K."/>
            <person name="Fox G.E."/>
        </authorList>
    </citation>
    <scope>NUCLEOTIDE SEQUENCE [LARGE SCALE GENOMIC DNA]</scope>
    <source>
        <strain evidence="5 6">1P10ME</strain>
    </source>
</reference>
<name>A0A016QS77_9DEIO</name>
<evidence type="ECO:0000256" key="1">
    <source>
        <dbReference type="ARBA" id="ARBA00023015"/>
    </source>
</evidence>
<dbReference type="SMART" id="SM00347">
    <property type="entry name" value="HTH_MARR"/>
    <property type="match status" value="1"/>
</dbReference>
<dbReference type="SUPFAM" id="SSF46785">
    <property type="entry name" value="Winged helix' DNA-binding domain"/>
    <property type="match status" value="1"/>
</dbReference>
<organism evidence="5 6">
    <name type="scientific">Deinococcus phoenicis</name>
    <dbReference type="NCBI Taxonomy" id="1476583"/>
    <lineage>
        <taxon>Bacteria</taxon>
        <taxon>Thermotogati</taxon>
        <taxon>Deinococcota</taxon>
        <taxon>Deinococci</taxon>
        <taxon>Deinococcales</taxon>
        <taxon>Deinococcaceae</taxon>
        <taxon>Deinococcus</taxon>
    </lineage>
</organism>
<dbReference type="AlphaFoldDB" id="A0A016QS77"/>
<evidence type="ECO:0000259" key="4">
    <source>
        <dbReference type="PROSITE" id="PS50995"/>
    </source>
</evidence>
<dbReference type="PATRIC" id="fig|1476583.3.peg.1303"/>
<dbReference type="PANTHER" id="PTHR39515">
    <property type="entry name" value="CONSERVED PROTEIN"/>
    <property type="match status" value="1"/>
</dbReference>
<dbReference type="PANTHER" id="PTHR39515:SF2">
    <property type="entry name" value="HTH-TYPE TRANSCRIPTIONAL REGULATOR RV0880"/>
    <property type="match status" value="1"/>
</dbReference>
<dbReference type="Gene3D" id="1.10.10.10">
    <property type="entry name" value="Winged helix-like DNA-binding domain superfamily/Winged helix DNA-binding domain"/>
    <property type="match status" value="1"/>
</dbReference>
<evidence type="ECO:0000256" key="2">
    <source>
        <dbReference type="ARBA" id="ARBA00023125"/>
    </source>
</evidence>
<dbReference type="GO" id="GO:0003677">
    <property type="term" value="F:DNA binding"/>
    <property type="evidence" value="ECO:0007669"/>
    <property type="project" value="UniProtKB-KW"/>
</dbReference>
<dbReference type="EMBL" id="JHAC01000019">
    <property type="protein sequence ID" value="EYB68614.1"/>
    <property type="molecule type" value="Genomic_DNA"/>
</dbReference>
<proteinExistence type="predicted"/>
<dbReference type="Gene3D" id="1.10.287.100">
    <property type="match status" value="1"/>
</dbReference>
<evidence type="ECO:0000313" key="6">
    <source>
        <dbReference type="Proteomes" id="UP000020492"/>
    </source>
</evidence>
<dbReference type="STRING" id="1476583.DEIPH_ctg019orf0029"/>
<protein>
    <recommendedName>
        <fullName evidence="4">HTH marR-type domain-containing protein</fullName>
    </recommendedName>
</protein>
<dbReference type="PROSITE" id="PS50995">
    <property type="entry name" value="HTH_MARR_2"/>
    <property type="match status" value="1"/>
</dbReference>
<keyword evidence="1" id="KW-0805">Transcription regulation</keyword>
<dbReference type="InterPro" id="IPR036390">
    <property type="entry name" value="WH_DNA-bd_sf"/>
</dbReference>
<keyword evidence="3" id="KW-0804">Transcription</keyword>
<keyword evidence="6" id="KW-1185">Reference proteome</keyword>
<dbReference type="eggNOG" id="COG1846">
    <property type="taxonomic scope" value="Bacteria"/>
</dbReference>
<gene>
    <name evidence="5" type="ORF">DEIPH_ctg019orf0029</name>
</gene>
<dbReference type="InterPro" id="IPR036388">
    <property type="entry name" value="WH-like_DNA-bd_sf"/>
</dbReference>
<dbReference type="PROSITE" id="PS01117">
    <property type="entry name" value="HTH_MARR_1"/>
    <property type="match status" value="1"/>
</dbReference>
<evidence type="ECO:0000313" key="5">
    <source>
        <dbReference type="EMBL" id="EYB68614.1"/>
    </source>
</evidence>
<dbReference type="InterPro" id="IPR000835">
    <property type="entry name" value="HTH_MarR-typ"/>
</dbReference>
<accession>A0A016QS77</accession>
<dbReference type="InterPro" id="IPR023187">
    <property type="entry name" value="Tscrpt_reg_MarR-type_CS"/>
</dbReference>
<feature type="domain" description="HTH marR-type" evidence="4">
    <location>
        <begin position="1"/>
        <end position="126"/>
    </location>
</feature>
<dbReference type="Proteomes" id="UP000020492">
    <property type="component" value="Unassembled WGS sequence"/>
</dbReference>
<dbReference type="Pfam" id="PF12802">
    <property type="entry name" value="MarR_2"/>
    <property type="match status" value="1"/>
</dbReference>
<sequence>MSQFKRRLQQEVPLGELTSPQLAVLRHLAGVQTATISGLARLEGIKPQSMGGTVAGLEAAGLLASQPDPTDKRQRLFAMTPQAQAMIETMHTSREDWLAQALERNLSPEEQHRLSEAIPLLQHLLQTP</sequence>
<dbReference type="GO" id="GO:0003700">
    <property type="term" value="F:DNA-binding transcription factor activity"/>
    <property type="evidence" value="ECO:0007669"/>
    <property type="project" value="InterPro"/>
</dbReference>
<evidence type="ECO:0000256" key="3">
    <source>
        <dbReference type="ARBA" id="ARBA00023163"/>
    </source>
</evidence>